<gene>
    <name evidence="1" type="ORF">PsPhPollyC_gp38</name>
</gene>
<evidence type="ECO:0000313" key="1">
    <source>
        <dbReference type="EMBL" id="AUV61922.1"/>
    </source>
</evidence>
<proteinExistence type="predicted"/>
<keyword evidence="2" id="KW-1185">Reference proteome</keyword>
<evidence type="ECO:0000313" key="2">
    <source>
        <dbReference type="Proteomes" id="UP000241341"/>
    </source>
</evidence>
<protein>
    <submittedName>
        <fullName evidence="1">Uncharacterized protein</fullName>
    </submittedName>
</protein>
<accession>A0A2K9VI07</accession>
<dbReference type="Proteomes" id="UP000241341">
    <property type="component" value="Segment"/>
</dbReference>
<sequence length="160" mass="16454">MSTIKTALLALSAVVLVEGDAKEAKLVAAVNSLIEKAAEAGVKLEVFRAERTAAELAAKVEINDTVAFVFGRGETKKELEGKVLAVVETPTGKLLKVLAGEGADMKVFDVLAKFATVKGQEALTQDPIVDAPAETVVEPVAETAPAGGEAVDVDALIGAL</sequence>
<dbReference type="EMBL" id="MG775261">
    <property type="protein sequence ID" value="AUV61922.1"/>
    <property type="molecule type" value="Genomic_DNA"/>
</dbReference>
<name>A0A2K9VI07_9CAUD</name>
<reference evidence="1 2" key="1">
    <citation type="submission" date="2018-01" db="EMBL/GenBank/DDBJ databases">
        <title>Pseudomonas phages infecting Pseudomonas sp. isolated from Prunus avium.</title>
        <authorList>
            <person name="Colberg O."/>
            <person name="Byth Carstens A."/>
        </authorList>
    </citation>
    <scope>NUCLEOTIDE SEQUENCE [LARGE SCALE GENOMIC DNA]</scope>
</reference>
<organism evidence="1 2">
    <name type="scientific">Pseudomonas phage PollyC</name>
    <dbReference type="NCBI Taxonomy" id="2079290"/>
    <lineage>
        <taxon>Viruses</taxon>
        <taxon>Duplodnaviria</taxon>
        <taxon>Heunggongvirae</taxon>
        <taxon>Uroviricota</taxon>
        <taxon>Caudoviricetes</taxon>
        <taxon>Autographivirales</taxon>
        <taxon>Autonotataviridae</taxon>
        <taxon>Pollyceevirus</taxon>
        <taxon>Pollyceevirus pollyC</taxon>
    </lineage>
</organism>